<keyword evidence="12" id="KW-0472">Membrane</keyword>
<dbReference type="PROSITE" id="PS51257">
    <property type="entry name" value="PROKAR_LIPOPROTEIN"/>
    <property type="match status" value="1"/>
</dbReference>
<dbReference type="GO" id="GO:0046872">
    <property type="term" value="F:metal ion binding"/>
    <property type="evidence" value="ECO:0007669"/>
    <property type="project" value="UniProtKB-UniRule"/>
</dbReference>
<dbReference type="Gene3D" id="3.10.520.10">
    <property type="entry name" value="ApbE-like domains"/>
    <property type="match status" value="1"/>
</dbReference>
<comment type="cofactor">
    <cofactor evidence="11">
        <name>Mg(2+)</name>
        <dbReference type="ChEBI" id="CHEBI:18420"/>
    </cofactor>
    <cofactor evidence="11">
        <name>Mn(2+)</name>
        <dbReference type="ChEBI" id="CHEBI:29035"/>
    </cofactor>
    <text evidence="11">Magnesium. Can also use manganese.</text>
</comment>
<accession>A0AAE3JK31</accession>
<dbReference type="AlphaFoldDB" id="A0AAE3JK31"/>
<evidence type="ECO:0000256" key="12">
    <source>
        <dbReference type="RuleBase" id="RU363002"/>
    </source>
</evidence>
<protein>
    <recommendedName>
        <fullName evidence="2 10">FAD:protein FMN transferase</fullName>
        <ecNumber evidence="1 10">2.7.1.180</ecNumber>
    </recommendedName>
    <alternativeName>
        <fullName evidence="8 10">Flavin transferase</fullName>
    </alternativeName>
</protein>
<keyword evidence="3 10" id="KW-0285">Flavoprotein</keyword>
<comment type="similarity">
    <text evidence="10 12">Belongs to the ApbE family.</text>
</comment>
<gene>
    <name evidence="13" type="ORF">K7J14_15875</name>
</gene>
<evidence type="ECO:0000256" key="11">
    <source>
        <dbReference type="PIRSR" id="PIRSR006268-2"/>
    </source>
</evidence>
<keyword evidence="14" id="KW-1185">Reference proteome</keyword>
<dbReference type="EMBL" id="JAINWA010000003">
    <property type="protein sequence ID" value="MCD1656173.1"/>
    <property type="molecule type" value="Genomic_DNA"/>
</dbReference>
<dbReference type="PIRSF" id="PIRSF006268">
    <property type="entry name" value="ApbE"/>
    <property type="match status" value="1"/>
</dbReference>
<name>A0AAE3JK31_9SPIR</name>
<evidence type="ECO:0000256" key="4">
    <source>
        <dbReference type="ARBA" id="ARBA00022679"/>
    </source>
</evidence>
<dbReference type="InterPro" id="IPR024932">
    <property type="entry name" value="ApbE"/>
</dbReference>
<evidence type="ECO:0000256" key="10">
    <source>
        <dbReference type="PIRNR" id="PIRNR006268"/>
    </source>
</evidence>
<keyword evidence="12" id="KW-0997">Cell inner membrane</keyword>
<proteinExistence type="inferred from homology"/>
<keyword evidence="6 10" id="KW-0274">FAD</keyword>
<keyword evidence="5 10" id="KW-0479">Metal-binding</keyword>
<keyword evidence="7 10" id="KW-0460">Magnesium</keyword>
<dbReference type="EC" id="2.7.1.180" evidence="1 10"/>
<evidence type="ECO:0000256" key="7">
    <source>
        <dbReference type="ARBA" id="ARBA00022842"/>
    </source>
</evidence>
<feature type="binding site" evidence="11">
    <location>
        <position position="295"/>
    </location>
    <ligand>
        <name>Mg(2+)</name>
        <dbReference type="ChEBI" id="CHEBI:18420"/>
    </ligand>
</feature>
<evidence type="ECO:0000256" key="6">
    <source>
        <dbReference type="ARBA" id="ARBA00022827"/>
    </source>
</evidence>
<evidence type="ECO:0000256" key="5">
    <source>
        <dbReference type="ARBA" id="ARBA00022723"/>
    </source>
</evidence>
<dbReference type="Pfam" id="PF02424">
    <property type="entry name" value="ApbE"/>
    <property type="match status" value="1"/>
</dbReference>
<keyword evidence="4 10" id="KW-0808">Transferase</keyword>
<organism evidence="13 14">
    <name type="scientific">Teretinema zuelzerae</name>
    <dbReference type="NCBI Taxonomy" id="156"/>
    <lineage>
        <taxon>Bacteria</taxon>
        <taxon>Pseudomonadati</taxon>
        <taxon>Spirochaetota</taxon>
        <taxon>Spirochaetia</taxon>
        <taxon>Spirochaetales</taxon>
        <taxon>Treponemataceae</taxon>
        <taxon>Teretinema</taxon>
    </lineage>
</organism>
<evidence type="ECO:0000256" key="2">
    <source>
        <dbReference type="ARBA" id="ARBA00016337"/>
    </source>
</evidence>
<dbReference type="Proteomes" id="UP001198163">
    <property type="component" value="Unassembled WGS sequence"/>
</dbReference>
<dbReference type="PANTHER" id="PTHR30040:SF2">
    <property type="entry name" value="FAD:PROTEIN FMN TRANSFERASE"/>
    <property type="match status" value="1"/>
</dbReference>
<dbReference type="RefSeq" id="WP_230758716.1">
    <property type="nucleotide sequence ID" value="NZ_JAINWA010000003.1"/>
</dbReference>
<dbReference type="InterPro" id="IPR003374">
    <property type="entry name" value="ApbE-like_sf"/>
</dbReference>
<evidence type="ECO:0000256" key="3">
    <source>
        <dbReference type="ARBA" id="ARBA00022630"/>
    </source>
</evidence>
<comment type="caution">
    <text evidence="13">The sequence shown here is derived from an EMBL/GenBank/DDBJ whole genome shotgun (WGS) entry which is preliminary data.</text>
</comment>
<evidence type="ECO:0000256" key="8">
    <source>
        <dbReference type="ARBA" id="ARBA00031306"/>
    </source>
</evidence>
<keyword evidence="12" id="KW-1003">Cell membrane</keyword>
<sequence length="346" mass="38060">MTFIRSRSEQKNQRHLFLLFSLFAFVLASSCTVKEPIRTEFVLGTVCSVQLFEKGTPEIHNTIFSRLRELELIFSANRDDSLLMKINKAAGSEAVQAPEEIHTVLTEALRISSLTDGAFDPTIGPLVKAWNIGTDYAAVPDESDRLEALKLIDYRKVSISGDAVTLEEPGMRLDLGGIAKGYAADEIVKLLKKYGIQRAIIDLGGNVYAYGKKAKNQKWTIGIRDPEESEGDPVLSIPVENQSVVTSGVYERNFLSNGILYHHILDKKTGFPADTGLISVTIVSENSMMADALSTSVFLLGAEKGLELLNGADNTEGILITKDRKVLITPGLKSLVRVLDERFQPE</sequence>
<comment type="function">
    <text evidence="12">Flavin transferase that catalyzes the transfer of the FMN moiety of FAD and its covalent binding to the hydroxyl group of a threonine residue in a target flavoprotein.</text>
</comment>
<comment type="subcellular location">
    <subcellularLocation>
        <location evidence="12">Cell inner membrane</location>
        <topology evidence="12">Lipid-anchor</topology>
        <orientation evidence="12">Periplasmic side</orientation>
    </subcellularLocation>
</comment>
<dbReference type="SUPFAM" id="SSF143631">
    <property type="entry name" value="ApbE-like"/>
    <property type="match status" value="1"/>
</dbReference>
<dbReference type="GO" id="GO:0016740">
    <property type="term" value="F:transferase activity"/>
    <property type="evidence" value="ECO:0007669"/>
    <property type="project" value="UniProtKB-UniRule"/>
</dbReference>
<evidence type="ECO:0000313" key="14">
    <source>
        <dbReference type="Proteomes" id="UP001198163"/>
    </source>
</evidence>
<comment type="catalytic activity">
    <reaction evidence="9 10 12">
        <text>L-threonyl-[protein] + FAD = FMN-L-threonyl-[protein] + AMP + H(+)</text>
        <dbReference type="Rhea" id="RHEA:36847"/>
        <dbReference type="Rhea" id="RHEA-COMP:11060"/>
        <dbReference type="Rhea" id="RHEA-COMP:11061"/>
        <dbReference type="ChEBI" id="CHEBI:15378"/>
        <dbReference type="ChEBI" id="CHEBI:30013"/>
        <dbReference type="ChEBI" id="CHEBI:57692"/>
        <dbReference type="ChEBI" id="CHEBI:74257"/>
        <dbReference type="ChEBI" id="CHEBI:456215"/>
        <dbReference type="EC" id="2.7.1.180"/>
    </reaction>
</comment>
<reference evidence="13" key="1">
    <citation type="submission" date="2021-08" db="EMBL/GenBank/DDBJ databases">
        <title>Comparative analyses of Brucepasteria parasyntrophica and Teretinema zuelzerae.</title>
        <authorList>
            <person name="Song Y."/>
            <person name="Brune A."/>
        </authorList>
    </citation>
    <scope>NUCLEOTIDE SEQUENCE</scope>
    <source>
        <strain evidence="13">DSM 1903</strain>
    </source>
</reference>
<dbReference type="PANTHER" id="PTHR30040">
    <property type="entry name" value="THIAMINE BIOSYNTHESIS LIPOPROTEIN APBE"/>
    <property type="match status" value="1"/>
</dbReference>
<evidence type="ECO:0000313" key="13">
    <source>
        <dbReference type="EMBL" id="MCD1656173.1"/>
    </source>
</evidence>
<keyword evidence="12" id="KW-0449">Lipoprotein</keyword>
<evidence type="ECO:0000256" key="9">
    <source>
        <dbReference type="ARBA" id="ARBA00048540"/>
    </source>
</evidence>
<feature type="binding site" evidence="11">
    <location>
        <position position="177"/>
    </location>
    <ligand>
        <name>Mg(2+)</name>
        <dbReference type="ChEBI" id="CHEBI:18420"/>
    </ligand>
</feature>
<feature type="binding site" evidence="11">
    <location>
        <position position="291"/>
    </location>
    <ligand>
        <name>Mg(2+)</name>
        <dbReference type="ChEBI" id="CHEBI:18420"/>
    </ligand>
</feature>
<dbReference type="GO" id="GO:0005886">
    <property type="term" value="C:plasma membrane"/>
    <property type="evidence" value="ECO:0007669"/>
    <property type="project" value="UniProtKB-SubCell"/>
</dbReference>
<evidence type="ECO:0000256" key="1">
    <source>
        <dbReference type="ARBA" id="ARBA00011955"/>
    </source>
</evidence>